<reference evidence="10" key="1">
    <citation type="submission" date="2022-11" db="UniProtKB">
        <authorList>
            <consortium name="WormBaseParasite"/>
        </authorList>
    </citation>
    <scope>IDENTIFICATION</scope>
</reference>
<dbReference type="GO" id="GO:0000417">
    <property type="term" value="C:HIR complex"/>
    <property type="evidence" value="ECO:0007669"/>
    <property type="project" value="TreeGrafter"/>
</dbReference>
<keyword evidence="5" id="KW-0156">Chromatin regulator</keyword>
<evidence type="ECO:0000259" key="8">
    <source>
        <dbReference type="Pfam" id="PF24105"/>
    </source>
</evidence>
<feature type="repeat" description="WD" evidence="7">
    <location>
        <begin position="117"/>
        <end position="149"/>
    </location>
</feature>
<evidence type="ECO:0000256" key="5">
    <source>
        <dbReference type="ARBA" id="ARBA00022853"/>
    </source>
</evidence>
<sequence>MICSVDIHPDGGKMATAGHGANVGSGLLIIWDIKNVWNEGYPTEVRSETEKLASIPFTKCVNCVRWSRAHNGRYLVTGGDEPEVTIWEYKGTFRSEGSIGSNKGPALREKYTAVHKLYGHQMDIIHLEWSHNGWFLATGSLDGKVVIWNARHFPDRIAVLDENCSGHTDSVIGLSWDPIGKYLATFSFDKSVKIWQSDDWKCVKTITEPFADSARSVMFSRMDWSPDGSFLILPGAMNKGGPTAQIVLRKDFSYKRDLVGHRKAVICAVIFTSYKLIGNY</sequence>
<keyword evidence="9" id="KW-1185">Reference proteome</keyword>
<dbReference type="PANTHER" id="PTHR13831">
    <property type="entry name" value="MEMBER OF THE HIR1 FAMILY OF WD-REPEAT PROTEINS"/>
    <property type="match status" value="1"/>
</dbReference>
<dbReference type="AlphaFoldDB" id="A0A914CBX0"/>
<feature type="repeat" description="WD" evidence="7">
    <location>
        <begin position="164"/>
        <end position="205"/>
    </location>
</feature>
<organism evidence="9 10">
    <name type="scientific">Acrobeloides nanus</name>
    <dbReference type="NCBI Taxonomy" id="290746"/>
    <lineage>
        <taxon>Eukaryota</taxon>
        <taxon>Metazoa</taxon>
        <taxon>Ecdysozoa</taxon>
        <taxon>Nematoda</taxon>
        <taxon>Chromadorea</taxon>
        <taxon>Rhabditida</taxon>
        <taxon>Tylenchina</taxon>
        <taxon>Cephalobomorpha</taxon>
        <taxon>Cephaloboidea</taxon>
        <taxon>Cephalobidae</taxon>
        <taxon>Acrobeloides</taxon>
    </lineage>
</organism>
<dbReference type="SUPFAM" id="SSF50978">
    <property type="entry name" value="WD40 repeat-like"/>
    <property type="match status" value="1"/>
</dbReference>
<keyword evidence="4" id="KW-0677">Repeat</keyword>
<evidence type="ECO:0000313" key="10">
    <source>
        <dbReference type="WBParaSite" id="ACRNAN_Path_715.g2696.t1"/>
    </source>
</evidence>
<dbReference type="Pfam" id="PF24105">
    <property type="entry name" value="Beta-prop_CAF1B_HIR1"/>
    <property type="match status" value="1"/>
</dbReference>
<keyword evidence="6" id="KW-0539">Nucleus</keyword>
<dbReference type="SMART" id="SM00320">
    <property type="entry name" value="WD40"/>
    <property type="match status" value="3"/>
</dbReference>
<dbReference type="Gene3D" id="2.130.10.10">
    <property type="entry name" value="YVTN repeat-like/Quinoprotein amine dehydrogenase"/>
    <property type="match status" value="2"/>
</dbReference>
<feature type="domain" description="CAF1B/HIR1 beta-propeller" evidence="8">
    <location>
        <begin position="2"/>
        <end position="238"/>
    </location>
</feature>
<dbReference type="InterPro" id="IPR036322">
    <property type="entry name" value="WD40_repeat_dom_sf"/>
</dbReference>
<comment type="subcellular location">
    <subcellularLocation>
        <location evidence="1">Nucleus</location>
    </subcellularLocation>
</comment>
<evidence type="ECO:0000256" key="1">
    <source>
        <dbReference type="ARBA" id="ARBA00004123"/>
    </source>
</evidence>
<dbReference type="PANTHER" id="PTHR13831:SF0">
    <property type="entry name" value="PROTEIN HIRA"/>
    <property type="match status" value="1"/>
</dbReference>
<dbReference type="InterPro" id="IPR015943">
    <property type="entry name" value="WD40/YVTN_repeat-like_dom_sf"/>
</dbReference>
<dbReference type="InterPro" id="IPR001680">
    <property type="entry name" value="WD40_rpt"/>
</dbReference>
<keyword evidence="3 7" id="KW-0853">WD repeat</keyword>
<evidence type="ECO:0000313" key="9">
    <source>
        <dbReference type="Proteomes" id="UP000887540"/>
    </source>
</evidence>
<dbReference type="GO" id="GO:0000785">
    <property type="term" value="C:chromatin"/>
    <property type="evidence" value="ECO:0007669"/>
    <property type="project" value="TreeGrafter"/>
</dbReference>
<dbReference type="PROSITE" id="PS50082">
    <property type="entry name" value="WD_REPEATS_2"/>
    <property type="match status" value="2"/>
</dbReference>
<name>A0A914CBX0_9BILA</name>
<dbReference type="GO" id="GO:0006338">
    <property type="term" value="P:chromatin remodeling"/>
    <property type="evidence" value="ECO:0007669"/>
    <property type="project" value="TreeGrafter"/>
</dbReference>
<proteinExistence type="inferred from homology"/>
<evidence type="ECO:0000256" key="6">
    <source>
        <dbReference type="ARBA" id="ARBA00023242"/>
    </source>
</evidence>
<dbReference type="InterPro" id="IPR031120">
    <property type="entry name" value="HIR1-like"/>
</dbReference>
<dbReference type="PROSITE" id="PS50294">
    <property type="entry name" value="WD_REPEATS_REGION"/>
    <property type="match status" value="2"/>
</dbReference>
<dbReference type="GO" id="GO:0005634">
    <property type="term" value="C:nucleus"/>
    <property type="evidence" value="ECO:0007669"/>
    <property type="project" value="UniProtKB-SubCell"/>
</dbReference>
<protein>
    <submittedName>
        <fullName evidence="10">Protein HIRA</fullName>
    </submittedName>
</protein>
<accession>A0A914CBX0</accession>
<evidence type="ECO:0000256" key="3">
    <source>
        <dbReference type="ARBA" id="ARBA00022574"/>
    </source>
</evidence>
<evidence type="ECO:0000256" key="7">
    <source>
        <dbReference type="PROSITE-ProRule" id="PRU00221"/>
    </source>
</evidence>
<dbReference type="Proteomes" id="UP000887540">
    <property type="component" value="Unplaced"/>
</dbReference>
<evidence type="ECO:0000256" key="4">
    <source>
        <dbReference type="ARBA" id="ARBA00022737"/>
    </source>
</evidence>
<evidence type="ECO:0000256" key="2">
    <source>
        <dbReference type="ARBA" id="ARBA00007306"/>
    </source>
</evidence>
<comment type="similarity">
    <text evidence="2">Belongs to the WD repeat HIR1 family.</text>
</comment>
<dbReference type="InterPro" id="IPR055410">
    <property type="entry name" value="Beta-prop_CAF1B_HIR1"/>
</dbReference>
<dbReference type="WBParaSite" id="ACRNAN_Path_715.g2696.t1">
    <property type="protein sequence ID" value="ACRNAN_Path_715.g2696.t1"/>
    <property type="gene ID" value="ACRNAN_Path_715.g2696"/>
</dbReference>
<dbReference type="GO" id="GO:0031491">
    <property type="term" value="F:nucleosome binding"/>
    <property type="evidence" value="ECO:0007669"/>
    <property type="project" value="TreeGrafter"/>
</dbReference>
<dbReference type="GO" id="GO:0006351">
    <property type="term" value="P:DNA-templated transcription"/>
    <property type="evidence" value="ECO:0007669"/>
    <property type="project" value="InterPro"/>
</dbReference>